<reference evidence="1 2" key="1">
    <citation type="journal article" date="2015" name="Antonie Van Leeuwenhoek">
        <title>Thioclava indica sp. nov., isolated from surface seawater of the Indian Ocean.</title>
        <authorList>
            <person name="Liu Y."/>
            <person name="Lai Q."/>
            <person name="Du J."/>
            <person name="Xu H."/>
            <person name="Jiang L."/>
            <person name="Shao Z."/>
        </authorList>
    </citation>
    <scope>NUCLEOTIDE SEQUENCE [LARGE SCALE GENOMIC DNA]</scope>
    <source>
        <strain evidence="1 2">DT23-4</strain>
    </source>
</reference>
<evidence type="ECO:0000313" key="2">
    <source>
        <dbReference type="Proteomes" id="UP000027471"/>
    </source>
</evidence>
<dbReference type="AlphaFoldDB" id="A0A074JB98"/>
<sequence>MNRKLLADAAGGKLAAPAPEEPVLLGSAILGAVAAGLNPDTGTTIAKTSSFAAREAPQH</sequence>
<protein>
    <submittedName>
        <fullName evidence="1">Uncharacterized protein</fullName>
    </submittedName>
</protein>
<proteinExistence type="predicted"/>
<dbReference type="EMBL" id="AUNB01000062">
    <property type="protein sequence ID" value="KEO53824.1"/>
    <property type="molecule type" value="Genomic_DNA"/>
</dbReference>
<gene>
    <name evidence="1" type="ORF">DT23_06550</name>
</gene>
<accession>A0A074JB98</accession>
<comment type="caution">
    <text evidence="1">The sequence shown here is derived from an EMBL/GenBank/DDBJ whole genome shotgun (WGS) entry which is preliminary data.</text>
</comment>
<dbReference type="SUPFAM" id="SSF53067">
    <property type="entry name" value="Actin-like ATPase domain"/>
    <property type="match status" value="1"/>
</dbReference>
<dbReference type="Gene3D" id="3.30.420.40">
    <property type="match status" value="1"/>
</dbReference>
<dbReference type="RefSeq" id="WP_038132539.1">
    <property type="nucleotide sequence ID" value="NZ_AUNB01000062.1"/>
</dbReference>
<evidence type="ECO:0000313" key="1">
    <source>
        <dbReference type="EMBL" id="KEO53824.1"/>
    </source>
</evidence>
<dbReference type="STRING" id="1353528.DT23_06550"/>
<dbReference type="eggNOG" id="COG1069">
    <property type="taxonomic scope" value="Bacteria"/>
</dbReference>
<organism evidence="1 2">
    <name type="scientific">Thioclava indica</name>
    <dbReference type="NCBI Taxonomy" id="1353528"/>
    <lineage>
        <taxon>Bacteria</taxon>
        <taxon>Pseudomonadati</taxon>
        <taxon>Pseudomonadota</taxon>
        <taxon>Alphaproteobacteria</taxon>
        <taxon>Rhodobacterales</taxon>
        <taxon>Paracoccaceae</taxon>
        <taxon>Thioclava</taxon>
    </lineage>
</organism>
<dbReference type="InterPro" id="IPR043129">
    <property type="entry name" value="ATPase_NBD"/>
</dbReference>
<keyword evidence="2" id="KW-1185">Reference proteome</keyword>
<dbReference type="Proteomes" id="UP000027471">
    <property type="component" value="Unassembled WGS sequence"/>
</dbReference>
<name>A0A074JB98_9RHOB</name>